<reference evidence="4" key="1">
    <citation type="journal article" date="2021" name="PeerJ">
        <title>Extensive microbial diversity within the chicken gut microbiome revealed by metagenomics and culture.</title>
        <authorList>
            <person name="Gilroy R."/>
            <person name="Ravi A."/>
            <person name="Getino M."/>
            <person name="Pursley I."/>
            <person name="Horton D.L."/>
            <person name="Alikhan N.F."/>
            <person name="Baker D."/>
            <person name="Gharbi K."/>
            <person name="Hall N."/>
            <person name="Watson M."/>
            <person name="Adriaenssens E.M."/>
            <person name="Foster-Nyarko E."/>
            <person name="Jarju S."/>
            <person name="Secka A."/>
            <person name="Antonio M."/>
            <person name="Oren A."/>
            <person name="Chaudhuri R.R."/>
            <person name="La Ragione R."/>
            <person name="Hildebrand F."/>
            <person name="Pallen M.J."/>
        </authorList>
    </citation>
    <scope>NUCLEOTIDE SEQUENCE</scope>
    <source>
        <strain evidence="4">CHK165-2605</strain>
    </source>
</reference>
<dbReference type="InterPro" id="IPR003488">
    <property type="entry name" value="DprA"/>
</dbReference>
<dbReference type="AlphaFoldDB" id="A0A9D2P502"/>
<protein>
    <submittedName>
        <fullName evidence="4">DNA-processing protein DprA</fullName>
    </submittedName>
</protein>
<evidence type="ECO:0000256" key="1">
    <source>
        <dbReference type="ARBA" id="ARBA00006525"/>
    </source>
</evidence>
<feature type="domain" description="Smf/DprA SLOG" evidence="2">
    <location>
        <begin position="76"/>
        <end position="285"/>
    </location>
</feature>
<evidence type="ECO:0000313" key="4">
    <source>
        <dbReference type="EMBL" id="HJC43193.1"/>
    </source>
</evidence>
<dbReference type="InterPro" id="IPR041614">
    <property type="entry name" value="DprA_WH"/>
</dbReference>
<feature type="domain" description="DprA winged helix" evidence="3">
    <location>
        <begin position="303"/>
        <end position="352"/>
    </location>
</feature>
<dbReference type="Proteomes" id="UP000823895">
    <property type="component" value="Unassembled WGS sequence"/>
</dbReference>
<dbReference type="SUPFAM" id="SSF102405">
    <property type="entry name" value="MCP/YpsA-like"/>
    <property type="match status" value="1"/>
</dbReference>
<dbReference type="NCBIfam" id="TIGR00732">
    <property type="entry name" value="dprA"/>
    <property type="match status" value="1"/>
</dbReference>
<name>A0A9D2P502_9FIRM</name>
<dbReference type="Gene3D" id="3.40.50.450">
    <property type="match status" value="1"/>
</dbReference>
<reference evidence="4" key="2">
    <citation type="submission" date="2021-04" db="EMBL/GenBank/DDBJ databases">
        <authorList>
            <person name="Gilroy R."/>
        </authorList>
    </citation>
    <scope>NUCLEOTIDE SEQUENCE</scope>
    <source>
        <strain evidence="4">CHK165-2605</strain>
    </source>
</reference>
<proteinExistence type="inferred from homology"/>
<sequence length="363" mass="40286">MKYEFWMAGIQGVAAQKKIRLRECMKSAEAIYYIEEIQLRQFGFLNDNECNKIMQAGKNRQFQSDYEKMVEKGIRFVPYFSEEYPESLKEISDYPYALYVKGSLPQKTTRKAAIIGARRCTPYGEKYAIDFARALAECGVEIISGMARGIDGMGHRGALLAGGRTYAVLGSGADVCYPREHIGLYVDILEQGGGILSEQPPGTAPLPYNFPARNRIISGLSDAVLVMEAGRKSGSLITVDLALEQGKDIYALPGPVNSALSDGCNHLIRQGAGILLSPEALLEEWGIAKKEPAEAGKKKIKNEKKLESAEKLVYSCLGLYPKNLEQLVCETKLNIKEVLENLVTLELRGYVREISKNYYVISE</sequence>
<dbReference type="PANTHER" id="PTHR43022:SF1">
    <property type="entry name" value="PROTEIN SMF"/>
    <property type="match status" value="1"/>
</dbReference>
<dbReference type="Pfam" id="PF02481">
    <property type="entry name" value="DNA_processg_A"/>
    <property type="match status" value="1"/>
</dbReference>
<organism evidence="4 5">
    <name type="scientific">Candidatus Mediterraneibacter gallistercoris</name>
    <dbReference type="NCBI Taxonomy" id="2838671"/>
    <lineage>
        <taxon>Bacteria</taxon>
        <taxon>Bacillati</taxon>
        <taxon>Bacillota</taxon>
        <taxon>Clostridia</taxon>
        <taxon>Lachnospirales</taxon>
        <taxon>Lachnospiraceae</taxon>
        <taxon>Mediterraneibacter</taxon>
    </lineage>
</organism>
<comment type="similarity">
    <text evidence="1">Belongs to the DprA/Smf family.</text>
</comment>
<dbReference type="InterPro" id="IPR036388">
    <property type="entry name" value="WH-like_DNA-bd_sf"/>
</dbReference>
<evidence type="ECO:0000259" key="2">
    <source>
        <dbReference type="Pfam" id="PF02481"/>
    </source>
</evidence>
<dbReference type="Gene3D" id="1.10.10.10">
    <property type="entry name" value="Winged helix-like DNA-binding domain superfamily/Winged helix DNA-binding domain"/>
    <property type="match status" value="1"/>
</dbReference>
<comment type="caution">
    <text evidence="4">The sequence shown here is derived from an EMBL/GenBank/DDBJ whole genome shotgun (WGS) entry which is preliminary data.</text>
</comment>
<dbReference type="InterPro" id="IPR057666">
    <property type="entry name" value="DrpA_SLOG"/>
</dbReference>
<dbReference type="Pfam" id="PF17782">
    <property type="entry name" value="WHD_DprA"/>
    <property type="match status" value="1"/>
</dbReference>
<accession>A0A9D2P502</accession>
<gene>
    <name evidence="4" type="primary">dprA</name>
    <name evidence="4" type="ORF">H9756_05865</name>
</gene>
<evidence type="ECO:0000259" key="3">
    <source>
        <dbReference type="Pfam" id="PF17782"/>
    </source>
</evidence>
<dbReference type="EMBL" id="DWWI01000125">
    <property type="protein sequence ID" value="HJC43193.1"/>
    <property type="molecule type" value="Genomic_DNA"/>
</dbReference>
<dbReference type="PANTHER" id="PTHR43022">
    <property type="entry name" value="PROTEIN SMF"/>
    <property type="match status" value="1"/>
</dbReference>
<dbReference type="GO" id="GO:0009294">
    <property type="term" value="P:DNA-mediated transformation"/>
    <property type="evidence" value="ECO:0007669"/>
    <property type="project" value="InterPro"/>
</dbReference>
<evidence type="ECO:0000313" key="5">
    <source>
        <dbReference type="Proteomes" id="UP000823895"/>
    </source>
</evidence>